<gene>
    <name evidence="2" type="ORF">g.136218</name>
</gene>
<organism evidence="2">
    <name type="scientific">Sipha flava</name>
    <name type="common">yellow sugarcane aphid</name>
    <dbReference type="NCBI Taxonomy" id="143950"/>
    <lineage>
        <taxon>Eukaryota</taxon>
        <taxon>Metazoa</taxon>
        <taxon>Ecdysozoa</taxon>
        <taxon>Arthropoda</taxon>
        <taxon>Hexapoda</taxon>
        <taxon>Insecta</taxon>
        <taxon>Pterygota</taxon>
        <taxon>Neoptera</taxon>
        <taxon>Paraneoptera</taxon>
        <taxon>Hemiptera</taxon>
        <taxon>Sternorrhyncha</taxon>
        <taxon>Aphidomorpha</taxon>
        <taxon>Aphidoidea</taxon>
        <taxon>Aphididae</taxon>
        <taxon>Sipha</taxon>
    </lineage>
</organism>
<sequence>MELEPEQKAPTPTIATSSPLPIFICTVNDFNAFCNTIKEVTKGEQFSCKSSINGVKLSTQLPDSYRTVIKYLQCNKADFHAYQSKEDRAYLVVIRNSHHTTQIEEIKKELLSLGHTPRRIINIIQHSTKIFQAFPPHFIDLEPALNNKTIFDIKSLFYTKIKV</sequence>
<feature type="domain" description="Pre-C2HC" evidence="1">
    <location>
        <begin position="104"/>
        <end position="163"/>
    </location>
</feature>
<protein>
    <submittedName>
        <fullName evidence="2">Nucleic-acid-binding protein</fullName>
    </submittedName>
</protein>
<dbReference type="Pfam" id="PF07530">
    <property type="entry name" value="PRE_C2HC"/>
    <property type="match status" value="1"/>
</dbReference>
<accession>A0A2S2PZC2</accession>
<evidence type="ECO:0000313" key="2">
    <source>
        <dbReference type="EMBL" id="MBY70753.1"/>
    </source>
</evidence>
<name>A0A2S2PZC2_9HEMI</name>
<dbReference type="EMBL" id="GGMS01001550">
    <property type="protein sequence ID" value="MBY70753.1"/>
    <property type="molecule type" value="Transcribed_RNA"/>
</dbReference>
<dbReference type="InterPro" id="IPR006579">
    <property type="entry name" value="Pre_C2HC_dom"/>
</dbReference>
<proteinExistence type="predicted"/>
<reference evidence="2" key="1">
    <citation type="submission" date="2018-04" db="EMBL/GenBank/DDBJ databases">
        <title>Transcriptome assembly of Sipha flava.</title>
        <authorList>
            <person name="Scully E.D."/>
            <person name="Geib S.M."/>
            <person name="Palmer N.A."/>
            <person name="Koch K."/>
            <person name="Bradshaw J."/>
            <person name="Heng-Moss T."/>
            <person name="Sarath G."/>
        </authorList>
    </citation>
    <scope>NUCLEOTIDE SEQUENCE</scope>
</reference>
<evidence type="ECO:0000259" key="1">
    <source>
        <dbReference type="Pfam" id="PF07530"/>
    </source>
</evidence>
<dbReference type="AlphaFoldDB" id="A0A2S2PZC2"/>